<keyword evidence="2" id="KW-1185">Reference proteome</keyword>
<evidence type="ECO:0000313" key="2">
    <source>
        <dbReference type="Proteomes" id="UP001234297"/>
    </source>
</evidence>
<evidence type="ECO:0000313" key="1">
    <source>
        <dbReference type="EMBL" id="KAJ8616509.1"/>
    </source>
</evidence>
<dbReference type="EMBL" id="CM056820">
    <property type="protein sequence ID" value="KAJ8616509.1"/>
    <property type="molecule type" value="Genomic_DNA"/>
</dbReference>
<gene>
    <name evidence="1" type="ORF">MRB53_035881</name>
</gene>
<reference evidence="1 2" key="1">
    <citation type="journal article" date="2022" name="Hortic Res">
        <title>A haplotype resolved chromosomal level avocado genome allows analysis of novel avocado genes.</title>
        <authorList>
            <person name="Nath O."/>
            <person name="Fletcher S.J."/>
            <person name="Hayward A."/>
            <person name="Shaw L.M."/>
            <person name="Masouleh A.K."/>
            <person name="Furtado A."/>
            <person name="Henry R.J."/>
            <person name="Mitter N."/>
        </authorList>
    </citation>
    <scope>NUCLEOTIDE SEQUENCE [LARGE SCALE GENOMIC DNA]</scope>
    <source>
        <strain evidence="2">cv. Hass</strain>
    </source>
</reference>
<comment type="caution">
    <text evidence="1">The sequence shown here is derived from an EMBL/GenBank/DDBJ whole genome shotgun (WGS) entry which is preliminary data.</text>
</comment>
<organism evidence="1 2">
    <name type="scientific">Persea americana</name>
    <name type="common">Avocado</name>
    <dbReference type="NCBI Taxonomy" id="3435"/>
    <lineage>
        <taxon>Eukaryota</taxon>
        <taxon>Viridiplantae</taxon>
        <taxon>Streptophyta</taxon>
        <taxon>Embryophyta</taxon>
        <taxon>Tracheophyta</taxon>
        <taxon>Spermatophyta</taxon>
        <taxon>Magnoliopsida</taxon>
        <taxon>Magnoliidae</taxon>
        <taxon>Laurales</taxon>
        <taxon>Lauraceae</taxon>
        <taxon>Persea</taxon>
    </lineage>
</organism>
<sequence length="154" mass="16442">MDGSCGFIRTLTQPYRRLRGRQNRIFQLSSTMRGGKPADAALPPLSAAVKWIFQISSASRGGKQAVAALPPLSSAVKSTFQFSSALRGGKLAIAALPPLSSAVKSIFQFSSALRGGKLEIAFMLRAHMAETFRSDFLSSFYSLLLLVGGSWVGA</sequence>
<dbReference type="Proteomes" id="UP001234297">
    <property type="component" value="Chromosome 12"/>
</dbReference>
<protein>
    <submittedName>
        <fullName evidence="1">Uncharacterized protein</fullName>
    </submittedName>
</protein>
<proteinExistence type="predicted"/>
<name>A0ACC2K5W0_PERAE</name>
<accession>A0ACC2K5W0</accession>